<gene>
    <name evidence="1" type="ORF">J2Z80_000275</name>
</gene>
<dbReference type="RefSeq" id="WP_209452751.1">
    <property type="nucleotide sequence ID" value="NZ_JAGGLT010000002.1"/>
</dbReference>
<keyword evidence="2" id="KW-1185">Reference proteome</keyword>
<proteinExistence type="predicted"/>
<evidence type="ECO:0000313" key="2">
    <source>
        <dbReference type="Proteomes" id="UP001166402"/>
    </source>
</evidence>
<reference evidence="1" key="1">
    <citation type="submission" date="2021-03" db="EMBL/GenBank/DDBJ databases">
        <title>Genomic Encyclopedia of Type Strains, Phase IV (KMG-IV): sequencing the most valuable type-strain genomes for metagenomic binning, comparative biology and taxonomic classification.</title>
        <authorList>
            <person name="Goeker M."/>
        </authorList>
    </citation>
    <scope>NUCLEOTIDE SEQUENCE</scope>
    <source>
        <strain evidence="1">DSM 101588</strain>
    </source>
</reference>
<name>A0ABS4NCN5_9THEO</name>
<dbReference type="Pfam" id="PF08960">
    <property type="entry name" value="STIV_B116-like"/>
    <property type="match status" value="1"/>
</dbReference>
<dbReference type="Gene3D" id="3.40.50.11170">
    <property type="entry name" value="Uncharacterised protein PF08960, DUF1874"/>
    <property type="match status" value="1"/>
</dbReference>
<evidence type="ECO:0008006" key="3">
    <source>
        <dbReference type="Google" id="ProtNLM"/>
    </source>
</evidence>
<dbReference type="SUPFAM" id="SSF143602">
    <property type="entry name" value="STIV B116-like"/>
    <property type="match status" value="1"/>
</dbReference>
<dbReference type="EMBL" id="JAGGLT010000002">
    <property type="protein sequence ID" value="MBP2070777.1"/>
    <property type="molecule type" value="Genomic_DNA"/>
</dbReference>
<protein>
    <recommendedName>
        <fullName evidence="3">DUF1874 domain-containing protein</fullName>
    </recommendedName>
</protein>
<accession>A0ABS4NCN5</accession>
<organism evidence="1 2">
    <name type="scientific">Thermoanaerobacterium butyriciformans</name>
    <dbReference type="NCBI Taxonomy" id="1702242"/>
    <lineage>
        <taxon>Bacteria</taxon>
        <taxon>Bacillati</taxon>
        <taxon>Bacillota</taxon>
        <taxon>Clostridia</taxon>
        <taxon>Thermoanaerobacterales</taxon>
        <taxon>Thermoanaerobacteraceae</taxon>
        <taxon>Thermoanaerobacterium</taxon>
    </lineage>
</organism>
<evidence type="ECO:0000313" key="1">
    <source>
        <dbReference type="EMBL" id="MBP2070777.1"/>
    </source>
</evidence>
<dbReference type="Proteomes" id="UP001166402">
    <property type="component" value="Unassembled WGS sequence"/>
</dbReference>
<sequence length="107" mass="11642">MSVILSNAFSLQMLDLQRTSNVEVEPLTLDEVRQILKEGFVSAVGHQDTAAVLSDILGLDVPCNRINVHLTPDDVLVVAQLVGGRLPEGSTKLPDGFSFQFVKVRVL</sequence>
<dbReference type="InterPro" id="IPR015055">
    <property type="entry name" value="STIV_B116-like"/>
</dbReference>
<dbReference type="InterPro" id="IPR037236">
    <property type="entry name" value="STIV_B116-like_sf"/>
</dbReference>
<comment type="caution">
    <text evidence="1">The sequence shown here is derived from an EMBL/GenBank/DDBJ whole genome shotgun (WGS) entry which is preliminary data.</text>
</comment>